<evidence type="ECO:0000256" key="1">
    <source>
        <dbReference type="SAM" id="MobiDB-lite"/>
    </source>
</evidence>
<feature type="chain" id="PRO_5016885500" evidence="2">
    <location>
        <begin position="24"/>
        <end position="182"/>
    </location>
</feature>
<organism evidence="3 4">
    <name type="scientific">Parvibium lacunae</name>
    <dbReference type="NCBI Taxonomy" id="1888893"/>
    <lineage>
        <taxon>Bacteria</taxon>
        <taxon>Pseudomonadati</taxon>
        <taxon>Pseudomonadota</taxon>
        <taxon>Betaproteobacteria</taxon>
        <taxon>Burkholderiales</taxon>
        <taxon>Alcaligenaceae</taxon>
        <taxon>Parvibium</taxon>
    </lineage>
</organism>
<name>A0A368KZL4_9BURK</name>
<accession>A0A368KZL4</accession>
<comment type="caution">
    <text evidence="3">The sequence shown here is derived from an EMBL/GenBank/DDBJ whole genome shotgun (WGS) entry which is preliminary data.</text>
</comment>
<protein>
    <submittedName>
        <fullName evidence="3">Uncharacterized protein</fullName>
    </submittedName>
</protein>
<dbReference type="RefSeq" id="WP_147267016.1">
    <property type="nucleotide sequence ID" value="NZ_QPGB01000006.1"/>
</dbReference>
<keyword evidence="4" id="KW-1185">Reference proteome</keyword>
<reference evidence="3 4" key="1">
    <citation type="journal article" date="2018" name="Int. J. Syst. Evol. Microbiol.">
        <title>Parvibium lacunae gen. nov., sp. nov., a new member of the family Alcaligenaceae isolated from a freshwater pond.</title>
        <authorList>
            <person name="Chen W.M."/>
            <person name="Xie P.B."/>
            <person name="Hsu M.Y."/>
            <person name="Sheu S.Y."/>
        </authorList>
    </citation>
    <scope>NUCLEOTIDE SEQUENCE [LARGE SCALE GENOMIC DNA]</scope>
    <source>
        <strain evidence="3 4">KMB9</strain>
    </source>
</reference>
<evidence type="ECO:0000313" key="4">
    <source>
        <dbReference type="Proteomes" id="UP000252357"/>
    </source>
</evidence>
<evidence type="ECO:0000313" key="3">
    <source>
        <dbReference type="EMBL" id="RCS56564.1"/>
    </source>
</evidence>
<dbReference type="Proteomes" id="UP000252357">
    <property type="component" value="Unassembled WGS sequence"/>
</dbReference>
<dbReference type="EMBL" id="QPGB01000006">
    <property type="protein sequence ID" value="RCS56564.1"/>
    <property type="molecule type" value="Genomic_DNA"/>
</dbReference>
<gene>
    <name evidence="3" type="ORF">DU000_11400</name>
</gene>
<proteinExistence type="predicted"/>
<feature type="region of interest" description="Disordered" evidence="1">
    <location>
        <begin position="64"/>
        <end position="90"/>
    </location>
</feature>
<feature type="region of interest" description="Disordered" evidence="1">
    <location>
        <begin position="130"/>
        <end position="158"/>
    </location>
</feature>
<sequence>MRWLLGSILYLTLSSTWPTSSMAQTSATPSAVRASVTGAPSRDGAATGRLGRIFFTPAERQTLDAGLPIEPAASNDNERPDLPRPPAAGPIQFSGYVQRHSANGAAATTVWLNQKSMDQQGYWRTNTLNTTGSVSVPDSRSKKSWQLRPGQTADPATGQVRDILPAGSEIKVHRATTLPVRP</sequence>
<evidence type="ECO:0000256" key="2">
    <source>
        <dbReference type="SAM" id="SignalP"/>
    </source>
</evidence>
<feature type="signal peptide" evidence="2">
    <location>
        <begin position="1"/>
        <end position="23"/>
    </location>
</feature>
<keyword evidence="2" id="KW-0732">Signal</keyword>
<dbReference type="OrthoDB" id="9181795at2"/>
<dbReference type="AlphaFoldDB" id="A0A368KZL4"/>